<proteinExistence type="predicted"/>
<dbReference type="Proteomes" id="UP001200247">
    <property type="component" value="Unassembled WGS sequence"/>
</dbReference>
<dbReference type="AlphaFoldDB" id="A0A248LDZ6"/>
<keyword evidence="1" id="KW-0812">Transmembrane</keyword>
<keyword evidence="1" id="KW-0472">Membrane</keyword>
<dbReference type="Proteomes" id="UP000197424">
    <property type="component" value="Chromosome"/>
</dbReference>
<sequence>MTALILALLLLIVFTLLSGLLALLREPAGSHRLARRLMWRVGLSALLLLLLFAGAGLGWWAPHRAF</sequence>
<dbReference type="EMBL" id="CP022115">
    <property type="protein sequence ID" value="ASJ23008.1"/>
    <property type="molecule type" value="Genomic_DNA"/>
</dbReference>
<evidence type="ECO:0000313" key="2">
    <source>
        <dbReference type="EMBL" id="ASJ23008.1"/>
    </source>
</evidence>
<protein>
    <submittedName>
        <fullName evidence="3">DUF2909 family protein</fullName>
    </submittedName>
</protein>
<dbReference type="RefSeq" id="WP_088861855.1">
    <property type="nucleotide sequence ID" value="NZ_CP022115.1"/>
</dbReference>
<feature type="transmembrane region" description="Helical" evidence="1">
    <location>
        <begin position="38"/>
        <end position="61"/>
    </location>
</feature>
<reference evidence="4" key="2">
    <citation type="submission" date="2017-06" db="EMBL/GenBank/DDBJ databases">
        <title>Whole genome sequence of Laribacter hongkongensis LHGZ1.</title>
        <authorList>
            <person name="Chen D."/>
            <person name="Wu H."/>
            <person name="Chen J."/>
        </authorList>
    </citation>
    <scope>NUCLEOTIDE SEQUENCE [LARGE SCALE GENOMIC DNA]</scope>
    <source>
        <strain evidence="4">LHGZ1</strain>
    </source>
</reference>
<dbReference type="InterPro" id="IPR021313">
    <property type="entry name" value="DUF2909"/>
</dbReference>
<reference evidence="2" key="1">
    <citation type="journal article" date="2017" name="J. Antimicrob. Chemother.">
        <title>Emergence and genomic analysis of MDR Laribacter hongkongensis strain HLGZ1 from Guangzhou, China.</title>
        <authorList>
            <person name="Wu H.K."/>
            <person name="Chen J.H."/>
            <person name="Yang L."/>
            <person name="Li A.R."/>
            <person name="Su D.H."/>
            <person name="Lin Y.P."/>
            <person name="Chen D.Q."/>
        </authorList>
    </citation>
    <scope>NUCLEOTIDE SEQUENCE</scope>
    <source>
        <strain evidence="2">HLGZ1</strain>
    </source>
</reference>
<dbReference type="Pfam" id="PF11137">
    <property type="entry name" value="DUF2909"/>
    <property type="match status" value="1"/>
</dbReference>
<name>A0A248LDZ6_9NEIS</name>
<keyword evidence="1" id="KW-1133">Transmembrane helix</keyword>
<dbReference type="EMBL" id="JAJAXM010000008">
    <property type="protein sequence ID" value="MCG9025533.1"/>
    <property type="molecule type" value="Genomic_DNA"/>
</dbReference>
<organism evidence="2 4">
    <name type="scientific">Laribacter hongkongensis</name>
    <dbReference type="NCBI Taxonomy" id="168471"/>
    <lineage>
        <taxon>Bacteria</taxon>
        <taxon>Pseudomonadati</taxon>
        <taxon>Pseudomonadota</taxon>
        <taxon>Betaproteobacteria</taxon>
        <taxon>Neisseriales</taxon>
        <taxon>Aquaspirillaceae</taxon>
        <taxon>Laribacter</taxon>
    </lineage>
</organism>
<evidence type="ECO:0000313" key="5">
    <source>
        <dbReference type="Proteomes" id="UP001200247"/>
    </source>
</evidence>
<evidence type="ECO:0000313" key="4">
    <source>
        <dbReference type="Proteomes" id="UP000197424"/>
    </source>
</evidence>
<reference evidence="2" key="3">
    <citation type="submission" date="2017-06" db="EMBL/GenBank/DDBJ databases">
        <authorList>
            <person name="Kim H.J."/>
            <person name="Triplett B.A."/>
        </authorList>
    </citation>
    <scope>NUCLEOTIDE SEQUENCE</scope>
    <source>
        <strain evidence="2">HLGZ1</strain>
    </source>
</reference>
<evidence type="ECO:0000256" key="1">
    <source>
        <dbReference type="SAM" id="Phobius"/>
    </source>
</evidence>
<evidence type="ECO:0000313" key="3">
    <source>
        <dbReference type="EMBL" id="MCG9025533.1"/>
    </source>
</evidence>
<reference evidence="3 5" key="4">
    <citation type="submission" date="2021-10" db="EMBL/GenBank/DDBJ databases">
        <title>Whole-genome sequencing analysis of Laribacter hongkongensis: virulence gene profiles, carbohydrate-active enzyme prediction, and antimicrobial resistance characterization.</title>
        <authorList>
            <person name="Yuan P."/>
            <person name="Zhan Y."/>
            <person name="Chen D."/>
        </authorList>
    </citation>
    <scope>NUCLEOTIDE SEQUENCE [LARGE SCALE GENOMIC DNA]</scope>
    <source>
        <strain evidence="3 5">W67</strain>
    </source>
</reference>
<accession>A0A248LDZ6</accession>
<gene>
    <name evidence="3" type="ORF">LH440_06380</name>
    <name evidence="2" type="ORF">LHGZ1_0177</name>
</gene>